<organism evidence="1 2">
    <name type="scientific">Strigomonas culicis</name>
    <dbReference type="NCBI Taxonomy" id="28005"/>
    <lineage>
        <taxon>Eukaryota</taxon>
        <taxon>Discoba</taxon>
        <taxon>Euglenozoa</taxon>
        <taxon>Kinetoplastea</taxon>
        <taxon>Metakinetoplastina</taxon>
        <taxon>Trypanosomatida</taxon>
        <taxon>Trypanosomatidae</taxon>
        <taxon>Strigomonadinae</taxon>
        <taxon>Strigomonas</taxon>
    </lineage>
</organism>
<dbReference type="OrthoDB" id="269275at2759"/>
<sequence>MIDLVQSAPLFSFELSLSRFCFQFLPFVVHREVMLRRISSCLYAAKVEFISPKPESPIPNNEMEPISPSLLYRRLLKLYIRKFDTDTETIVKAWKQTKYEFWLGRNVDEETADAMNIKGQQVYEALRAGLIPVYSNPKTGQTYYKYDKDTLDAVHNHIDPVSPEEFIRRFHNKMDPKDVEEIREQLKKVGRWTGPDELSKKDLFRVKTKRKVKCTDPDEPAE</sequence>
<gene>
    <name evidence="1" type="ORF">STCU_08220</name>
</gene>
<dbReference type="EMBL" id="ATMH01008220">
    <property type="protein sequence ID" value="EPY22566.1"/>
    <property type="molecule type" value="Genomic_DNA"/>
</dbReference>
<reference evidence="1 2" key="1">
    <citation type="journal article" date="2013" name="PLoS ONE">
        <title>Predicting the Proteins of Angomonas deanei, Strigomonas culicis and Their Respective Endosymbionts Reveals New Aspects of the Trypanosomatidae Family.</title>
        <authorList>
            <person name="Motta M.C."/>
            <person name="Martins A.C."/>
            <person name="de Souza S.S."/>
            <person name="Catta-Preta C.M."/>
            <person name="Silva R."/>
            <person name="Klein C.C."/>
            <person name="de Almeida L.G."/>
            <person name="de Lima Cunha O."/>
            <person name="Ciapina L.P."/>
            <person name="Brocchi M."/>
            <person name="Colabardini A.C."/>
            <person name="de Araujo Lima B."/>
            <person name="Machado C.R."/>
            <person name="de Almeida Soares C.M."/>
            <person name="Probst C.M."/>
            <person name="de Menezes C.B."/>
            <person name="Thompson C.E."/>
            <person name="Bartholomeu D.C."/>
            <person name="Gradia D.F."/>
            <person name="Pavoni D.P."/>
            <person name="Grisard E.C."/>
            <person name="Fantinatti-Garboggini F."/>
            <person name="Marchini F.K."/>
            <person name="Rodrigues-Luiz G.F."/>
            <person name="Wagner G."/>
            <person name="Goldman G.H."/>
            <person name="Fietto J.L."/>
            <person name="Elias M.C."/>
            <person name="Goldman M.H."/>
            <person name="Sagot M.F."/>
            <person name="Pereira M."/>
            <person name="Stoco P.H."/>
            <person name="de Mendonca-Neto R.P."/>
            <person name="Teixeira S.M."/>
            <person name="Maciel T.E."/>
            <person name="de Oliveira Mendes T.A."/>
            <person name="Urmenyi T.P."/>
            <person name="de Souza W."/>
            <person name="Schenkman S."/>
            <person name="de Vasconcelos A.T."/>
        </authorList>
    </citation>
    <scope>NUCLEOTIDE SEQUENCE [LARGE SCALE GENOMIC DNA]</scope>
</reference>
<protein>
    <submittedName>
        <fullName evidence="1">Uncharacterized protein</fullName>
    </submittedName>
</protein>
<evidence type="ECO:0000313" key="1">
    <source>
        <dbReference type="EMBL" id="EPY22566.1"/>
    </source>
</evidence>
<name>S9V6I5_9TRYP</name>
<dbReference type="AlphaFoldDB" id="S9V6I5"/>
<comment type="caution">
    <text evidence="1">The sequence shown here is derived from an EMBL/GenBank/DDBJ whole genome shotgun (WGS) entry which is preliminary data.</text>
</comment>
<dbReference type="Proteomes" id="UP000015354">
    <property type="component" value="Unassembled WGS sequence"/>
</dbReference>
<evidence type="ECO:0000313" key="2">
    <source>
        <dbReference type="Proteomes" id="UP000015354"/>
    </source>
</evidence>
<keyword evidence="2" id="KW-1185">Reference proteome</keyword>
<accession>S9V6I5</accession>
<proteinExistence type="predicted"/>